<feature type="compositionally biased region" description="Basic and acidic residues" evidence="1">
    <location>
        <begin position="221"/>
        <end position="234"/>
    </location>
</feature>
<organism evidence="3 4">
    <name type="scientific">Exophiala mesophila</name>
    <name type="common">Black yeast-like fungus</name>
    <dbReference type="NCBI Taxonomy" id="212818"/>
    <lineage>
        <taxon>Eukaryota</taxon>
        <taxon>Fungi</taxon>
        <taxon>Dikarya</taxon>
        <taxon>Ascomycota</taxon>
        <taxon>Pezizomycotina</taxon>
        <taxon>Eurotiomycetes</taxon>
        <taxon>Chaetothyriomycetidae</taxon>
        <taxon>Chaetothyriales</taxon>
        <taxon>Herpotrichiellaceae</taxon>
        <taxon>Exophiala</taxon>
    </lineage>
</organism>
<feature type="compositionally biased region" description="Pro residues" evidence="1">
    <location>
        <begin position="364"/>
        <end position="373"/>
    </location>
</feature>
<feature type="region of interest" description="Disordered" evidence="1">
    <location>
        <begin position="20"/>
        <end position="305"/>
    </location>
</feature>
<dbReference type="GO" id="GO:0003700">
    <property type="term" value="F:DNA-binding transcription factor activity"/>
    <property type="evidence" value="ECO:0007669"/>
    <property type="project" value="InterPro"/>
</dbReference>
<dbReference type="VEuPathDB" id="FungiDB:PV10_02348"/>
<feature type="compositionally biased region" description="Polar residues" evidence="1">
    <location>
        <begin position="86"/>
        <end position="111"/>
    </location>
</feature>
<feature type="compositionally biased region" description="Polar residues" evidence="1">
    <location>
        <begin position="338"/>
        <end position="351"/>
    </location>
</feature>
<evidence type="ECO:0000313" key="4">
    <source>
        <dbReference type="Proteomes" id="UP000288859"/>
    </source>
</evidence>
<reference evidence="3 4" key="1">
    <citation type="submission" date="2017-03" db="EMBL/GenBank/DDBJ databases">
        <title>Genomes of endolithic fungi from Antarctica.</title>
        <authorList>
            <person name="Coleine C."/>
            <person name="Masonjones S."/>
            <person name="Stajich J.E."/>
        </authorList>
    </citation>
    <scope>NUCLEOTIDE SEQUENCE [LARGE SCALE GENOMIC DNA]</scope>
    <source>
        <strain evidence="3 4">CCFEE 6314</strain>
    </source>
</reference>
<feature type="region of interest" description="Disordered" evidence="1">
    <location>
        <begin position="494"/>
        <end position="616"/>
    </location>
</feature>
<dbReference type="AlphaFoldDB" id="A0A438NDZ0"/>
<dbReference type="OrthoDB" id="2247093at2759"/>
<comment type="caution">
    <text evidence="3">The sequence shown here is derived from an EMBL/GenBank/DDBJ whole genome shotgun (WGS) entry which is preliminary data.</text>
</comment>
<dbReference type="InterPro" id="IPR004827">
    <property type="entry name" value="bZIP"/>
</dbReference>
<protein>
    <recommendedName>
        <fullName evidence="2">BZIP domain-containing protein</fullName>
    </recommendedName>
</protein>
<feature type="compositionally biased region" description="Low complexity" evidence="1">
    <location>
        <begin position="112"/>
        <end position="126"/>
    </location>
</feature>
<sequence>MLRGRAPTTVATLALAVGISPLPQYPRPPANTGHYELPWEYQPNHHRPGTGTGAHDRQRRDSGGVPHQEPPCSRLGPQPNDEAQKYMSQQSPVTDLPSTTSSVTQGSLSYFPTSAPSAASSRPSTANVAPSEVHGVYGGGSLTQQSSESLAGPMDHPSTVGPYSQPSVRGLGVQSILNPPGDDEDRQSPRTRLPPPSSMEFAPRPQARLPAPAASPRSRKRTDSARSPVRDHDFPSGARMGRPVLTPKSPALRAASLGARRNPSFHAQIQPLQHLPTPGGRTYTAEPGPHRSSDIPPLPPLAIATGSNVLAPHSRELNHPRSAHAHESSNRGPDLASTPRSEPSSSHQTSYLKLENPSPNYHYRPPPQFPPSGAPLRGSLGGYGADHLAHGPHEGYQVPPPAGYQMTLDTAHGPMVVPVEMDLQNASKVADEKRKRNAGASARFRQRRKEKEREASQTIAGLQVELRELIEERDFYLAERNHFRDLAQRHIPLSQLGTRPRSPPPRARRVHTSASVLSDHLSGEDEPFNDSEQGSVTRRRRTGDYQPSMATHTTQSPPPLSYGAPYTSGPSMPLSLPPPNMQYPPPRSLPPAPPHHPSVTRSQSYDPFRRDGYRQT</sequence>
<dbReference type="EMBL" id="NAJM01000006">
    <property type="protein sequence ID" value="RVX74013.1"/>
    <property type="molecule type" value="Genomic_DNA"/>
</dbReference>
<proteinExistence type="predicted"/>
<evidence type="ECO:0000259" key="2">
    <source>
        <dbReference type="PROSITE" id="PS00036"/>
    </source>
</evidence>
<dbReference type="CDD" id="cd14705">
    <property type="entry name" value="bZIP_Zip1"/>
    <property type="match status" value="1"/>
</dbReference>
<feature type="domain" description="BZIP" evidence="2">
    <location>
        <begin position="433"/>
        <end position="447"/>
    </location>
</feature>
<feature type="compositionally biased region" description="Low complexity" evidence="1">
    <location>
        <begin position="202"/>
        <end position="216"/>
    </location>
</feature>
<dbReference type="Proteomes" id="UP000288859">
    <property type="component" value="Unassembled WGS sequence"/>
</dbReference>
<accession>A0A438NDZ0</accession>
<name>A0A438NDZ0_EXOME</name>
<feature type="compositionally biased region" description="Basic and acidic residues" evidence="1">
    <location>
        <begin position="320"/>
        <end position="329"/>
    </location>
</feature>
<evidence type="ECO:0000313" key="3">
    <source>
        <dbReference type="EMBL" id="RVX74013.1"/>
    </source>
</evidence>
<gene>
    <name evidence="3" type="ORF">B0A52_02903</name>
</gene>
<evidence type="ECO:0000256" key="1">
    <source>
        <dbReference type="SAM" id="MobiDB-lite"/>
    </source>
</evidence>
<feature type="region of interest" description="Disordered" evidence="1">
    <location>
        <begin position="320"/>
        <end position="404"/>
    </location>
</feature>
<feature type="region of interest" description="Disordered" evidence="1">
    <location>
        <begin position="428"/>
        <end position="458"/>
    </location>
</feature>
<dbReference type="PROSITE" id="PS00036">
    <property type="entry name" value="BZIP_BASIC"/>
    <property type="match status" value="1"/>
</dbReference>
<feature type="compositionally biased region" description="Basic and acidic residues" evidence="1">
    <location>
        <begin position="607"/>
        <end position="616"/>
    </location>
</feature>
<feature type="compositionally biased region" description="Pro residues" evidence="1">
    <location>
        <begin position="575"/>
        <end position="596"/>
    </location>
</feature>